<dbReference type="InterPro" id="IPR020846">
    <property type="entry name" value="MFS_dom"/>
</dbReference>
<dbReference type="PROSITE" id="PS50850">
    <property type="entry name" value="MFS"/>
    <property type="match status" value="1"/>
</dbReference>
<feature type="transmembrane region" description="Helical" evidence="6">
    <location>
        <begin position="319"/>
        <end position="340"/>
    </location>
</feature>
<dbReference type="SUPFAM" id="SSF103473">
    <property type="entry name" value="MFS general substrate transporter"/>
    <property type="match status" value="1"/>
</dbReference>
<feature type="transmembrane region" description="Helical" evidence="6">
    <location>
        <begin position="140"/>
        <end position="159"/>
    </location>
</feature>
<reference evidence="8 9" key="1">
    <citation type="submission" date="2015-01" db="EMBL/GenBank/DDBJ databases">
        <title>The Genome Sequence of Exophiala oligosperma CBS72588.</title>
        <authorList>
            <consortium name="The Broad Institute Genomics Platform"/>
            <person name="Cuomo C."/>
            <person name="de Hoog S."/>
            <person name="Gorbushina A."/>
            <person name="Stielow B."/>
            <person name="Teixiera M."/>
            <person name="Abouelleil A."/>
            <person name="Chapman S.B."/>
            <person name="Priest M."/>
            <person name="Young S.K."/>
            <person name="Wortman J."/>
            <person name="Nusbaum C."/>
            <person name="Birren B."/>
        </authorList>
    </citation>
    <scope>NUCLEOTIDE SEQUENCE [LARGE SCALE GENOMIC DNA]</scope>
    <source>
        <strain evidence="8 9">CBS 72588</strain>
    </source>
</reference>
<dbReference type="OrthoDB" id="4139357at2759"/>
<feature type="transmembrane region" description="Helical" evidence="6">
    <location>
        <begin position="82"/>
        <end position="100"/>
    </location>
</feature>
<feature type="transmembrane region" description="Helical" evidence="6">
    <location>
        <begin position="592"/>
        <end position="610"/>
    </location>
</feature>
<dbReference type="HOGENOM" id="CLU_000960_25_2_1"/>
<evidence type="ECO:0000313" key="9">
    <source>
        <dbReference type="Proteomes" id="UP000053342"/>
    </source>
</evidence>
<keyword evidence="4 6" id="KW-1133">Transmembrane helix</keyword>
<keyword evidence="2" id="KW-0813">Transport</keyword>
<dbReference type="GO" id="GO:0005886">
    <property type="term" value="C:plasma membrane"/>
    <property type="evidence" value="ECO:0007669"/>
    <property type="project" value="TreeGrafter"/>
</dbReference>
<dbReference type="EMBL" id="KN847357">
    <property type="protein sequence ID" value="KIW36450.1"/>
    <property type="molecule type" value="Genomic_DNA"/>
</dbReference>
<dbReference type="VEuPathDB" id="FungiDB:PV06_11305"/>
<dbReference type="InterPro" id="IPR053791">
    <property type="entry name" value="MFS_Tri12-like"/>
</dbReference>
<dbReference type="InterPro" id="IPR010573">
    <property type="entry name" value="MFS_Str1/Tri12-like"/>
</dbReference>
<dbReference type="PANTHER" id="PTHR23501:SF109">
    <property type="entry name" value="MAJOR FACILITATOR SUPERFAMILY (MFS) PROFILE DOMAIN-CONTAINING PROTEIN-RELATED"/>
    <property type="match status" value="1"/>
</dbReference>
<feature type="transmembrane region" description="Helical" evidence="6">
    <location>
        <begin position="212"/>
        <end position="234"/>
    </location>
</feature>
<dbReference type="InterPro" id="IPR036259">
    <property type="entry name" value="MFS_trans_sf"/>
</dbReference>
<comment type="subcellular location">
    <subcellularLocation>
        <location evidence="1">Membrane</location>
        <topology evidence="1">Multi-pass membrane protein</topology>
    </subcellularLocation>
</comment>
<feature type="transmembrane region" description="Helical" evidence="6">
    <location>
        <begin position="279"/>
        <end position="299"/>
    </location>
</feature>
<keyword evidence="5 6" id="KW-0472">Membrane</keyword>
<accession>A0A0D2D2J5</accession>
<proteinExistence type="predicted"/>
<dbReference type="Gene3D" id="1.20.1250.20">
    <property type="entry name" value="MFS general substrate transporter like domains"/>
    <property type="match status" value="1"/>
</dbReference>
<feature type="transmembrane region" description="Helical" evidence="6">
    <location>
        <begin position="246"/>
        <end position="267"/>
    </location>
</feature>
<dbReference type="GeneID" id="27363379"/>
<evidence type="ECO:0000256" key="5">
    <source>
        <dbReference type="ARBA" id="ARBA00023136"/>
    </source>
</evidence>
<evidence type="ECO:0000256" key="6">
    <source>
        <dbReference type="SAM" id="Phobius"/>
    </source>
</evidence>
<keyword evidence="9" id="KW-1185">Reference proteome</keyword>
<dbReference type="CDD" id="cd06179">
    <property type="entry name" value="MFS_TRI12_like"/>
    <property type="match status" value="1"/>
</dbReference>
<feature type="transmembrane region" description="Helical" evidence="6">
    <location>
        <begin position="171"/>
        <end position="191"/>
    </location>
</feature>
<dbReference type="AlphaFoldDB" id="A0A0D2D2J5"/>
<dbReference type="GO" id="GO:0022857">
    <property type="term" value="F:transmembrane transporter activity"/>
    <property type="evidence" value="ECO:0007669"/>
    <property type="project" value="InterPro"/>
</dbReference>
<name>A0A0D2D2J5_9EURO</name>
<dbReference type="Pfam" id="PF06609">
    <property type="entry name" value="TRI12"/>
    <property type="match status" value="1"/>
</dbReference>
<feature type="transmembrane region" description="Helical" evidence="6">
    <location>
        <begin position="106"/>
        <end position="128"/>
    </location>
</feature>
<evidence type="ECO:0000256" key="3">
    <source>
        <dbReference type="ARBA" id="ARBA00022692"/>
    </source>
</evidence>
<dbReference type="PANTHER" id="PTHR23501">
    <property type="entry name" value="MAJOR FACILITATOR SUPERFAMILY"/>
    <property type="match status" value="1"/>
</dbReference>
<feature type="transmembrane region" description="Helical" evidence="6">
    <location>
        <begin position="405"/>
        <end position="427"/>
    </location>
</feature>
<feature type="transmembrane region" description="Helical" evidence="6">
    <location>
        <begin position="497"/>
        <end position="515"/>
    </location>
</feature>
<dbReference type="Proteomes" id="UP000053342">
    <property type="component" value="Unassembled WGS sequence"/>
</dbReference>
<evidence type="ECO:0000256" key="2">
    <source>
        <dbReference type="ARBA" id="ARBA00022448"/>
    </source>
</evidence>
<feature type="transmembrane region" description="Helical" evidence="6">
    <location>
        <begin position="347"/>
        <end position="365"/>
    </location>
</feature>
<feature type="domain" description="Major facilitator superfamily (MFS) profile" evidence="7">
    <location>
        <begin position="17"/>
        <end position="520"/>
    </location>
</feature>
<organism evidence="8 9">
    <name type="scientific">Exophiala oligosperma</name>
    <dbReference type="NCBI Taxonomy" id="215243"/>
    <lineage>
        <taxon>Eukaryota</taxon>
        <taxon>Fungi</taxon>
        <taxon>Dikarya</taxon>
        <taxon>Ascomycota</taxon>
        <taxon>Pezizomycotina</taxon>
        <taxon>Eurotiomycetes</taxon>
        <taxon>Chaetothyriomycetidae</taxon>
        <taxon>Chaetothyriales</taxon>
        <taxon>Herpotrichiellaceae</taxon>
        <taxon>Exophiala</taxon>
    </lineage>
</organism>
<evidence type="ECO:0000256" key="1">
    <source>
        <dbReference type="ARBA" id="ARBA00004141"/>
    </source>
</evidence>
<evidence type="ECO:0000313" key="8">
    <source>
        <dbReference type="EMBL" id="KIW36450.1"/>
    </source>
</evidence>
<protein>
    <recommendedName>
        <fullName evidence="7">Major facilitator superfamily (MFS) profile domain-containing protein</fullName>
    </recommendedName>
</protein>
<feature type="transmembrane region" description="Helical" evidence="6">
    <location>
        <begin position="52"/>
        <end position="70"/>
    </location>
</feature>
<sequence length="640" mass="68275">MANLPPGYYTSANFIGTVLAYSLANMSNYAGYIMTFNLLSIINQDLGPDPNYVWIATGYTLAGTTGAMLWGRLSDVFGRRWFFIGGNCSALLGSILGAAAPNIVTLIFAQVFIGLALPSQLSFSIGLAELIPNKWRGYNNALLFFMAVPFSTFGPIIARNFLLNTSKTWRWSYYVNLIISGLAIVLAVAFYHPPIFEQLHTRASKRKVMKELDYLGLLLFVAGLVLFLLGLSWGGQIYPWASAHTLATLLIGVVLLVAFFAWELYGAKQPLLPAHFLKNLPFGGIVMAAGSASAVFYPLNVFWPQQIETLWATEPLRIGWLSCILGGGTLAGQVFAGLLVSHGRAKWQFVTATTTMTAFIGGMAATNRNTLVTAEALCFLGSFSLGYVENVANTLAPFTQLEKDIGAAVGVLISGRTAIATIALAIYSTVQNNKLAHFITTTVVPAAEKAGIAADQIPALLDGFTTGSFAGVRGLTPAILETVTIAYQTAFSKAVQIVYLISVAFGVLAIGGALLSPNPDSKFNTDNNKLAHFITTTVVPAAEKAGIAADQIPALLDGFTTGSFAGVRGLTPAILETVTIAYQTAFSKAVQIVYLISVAFGVLAIGGALLSPNPDSKFNTDVSRRMHGKENIAAEQREVV</sequence>
<dbReference type="RefSeq" id="XP_016256666.1">
    <property type="nucleotide sequence ID" value="XM_016412952.1"/>
</dbReference>
<evidence type="ECO:0000256" key="4">
    <source>
        <dbReference type="ARBA" id="ARBA00022989"/>
    </source>
</evidence>
<feature type="transmembrane region" description="Helical" evidence="6">
    <location>
        <begin position="12"/>
        <end position="32"/>
    </location>
</feature>
<gene>
    <name evidence="8" type="ORF">PV06_11305</name>
</gene>
<keyword evidence="3 6" id="KW-0812">Transmembrane</keyword>
<evidence type="ECO:0000259" key="7">
    <source>
        <dbReference type="PROSITE" id="PS50850"/>
    </source>
</evidence>